<gene>
    <name evidence="1" type="primary">TCB1_472</name>
    <name evidence="1" type="ORF">TNCV_3269651</name>
</gene>
<sequence>MIQQLPRQLDDDNSFQVNIKNMIPKTMYLSGMVINTGRPQVTTPNEDLYLAVTSKRNRRSTASDLSRQLSSATGTTVSTQIVYRRLGLYADSVAIEVSTRPKLNGIVPGTAFLYALRRRPIGYPDERKPSPEFLPDMMNMIESNID</sequence>
<protein>
    <submittedName>
        <fullName evidence="1">Transposable element Tcb1 transposase</fullName>
    </submittedName>
</protein>
<evidence type="ECO:0000313" key="1">
    <source>
        <dbReference type="EMBL" id="GFY05093.1"/>
    </source>
</evidence>
<name>A0A8X6VEM3_TRICX</name>
<dbReference type="Proteomes" id="UP000887159">
    <property type="component" value="Unassembled WGS sequence"/>
</dbReference>
<reference evidence="1" key="1">
    <citation type="submission" date="2020-08" db="EMBL/GenBank/DDBJ databases">
        <title>Multicomponent nature underlies the extraordinary mechanical properties of spider dragline silk.</title>
        <authorList>
            <person name="Kono N."/>
            <person name="Nakamura H."/>
            <person name="Mori M."/>
            <person name="Yoshida Y."/>
            <person name="Ohtoshi R."/>
            <person name="Malay A.D."/>
            <person name="Moran D.A.P."/>
            <person name="Tomita M."/>
            <person name="Numata K."/>
            <person name="Arakawa K."/>
        </authorList>
    </citation>
    <scope>NUCLEOTIDE SEQUENCE</scope>
</reference>
<dbReference type="AlphaFoldDB" id="A0A8X6VEM3"/>
<accession>A0A8X6VEM3</accession>
<comment type="caution">
    <text evidence="1">The sequence shown here is derived from an EMBL/GenBank/DDBJ whole genome shotgun (WGS) entry which is preliminary data.</text>
</comment>
<keyword evidence="2" id="KW-1185">Reference proteome</keyword>
<evidence type="ECO:0000313" key="2">
    <source>
        <dbReference type="Proteomes" id="UP000887159"/>
    </source>
</evidence>
<organism evidence="1 2">
    <name type="scientific">Trichonephila clavipes</name>
    <name type="common">Golden silk orbweaver</name>
    <name type="synonym">Nephila clavipes</name>
    <dbReference type="NCBI Taxonomy" id="2585209"/>
    <lineage>
        <taxon>Eukaryota</taxon>
        <taxon>Metazoa</taxon>
        <taxon>Ecdysozoa</taxon>
        <taxon>Arthropoda</taxon>
        <taxon>Chelicerata</taxon>
        <taxon>Arachnida</taxon>
        <taxon>Araneae</taxon>
        <taxon>Araneomorphae</taxon>
        <taxon>Entelegynae</taxon>
        <taxon>Araneoidea</taxon>
        <taxon>Nephilidae</taxon>
        <taxon>Trichonephila</taxon>
    </lineage>
</organism>
<dbReference type="EMBL" id="BMAU01021249">
    <property type="protein sequence ID" value="GFY05093.1"/>
    <property type="molecule type" value="Genomic_DNA"/>
</dbReference>
<proteinExistence type="predicted"/>